<accession>A0A5B7GK46</accession>
<feature type="region of interest" description="Disordered" evidence="1">
    <location>
        <begin position="1"/>
        <end position="29"/>
    </location>
</feature>
<dbReference type="EMBL" id="VSRR010015131">
    <property type="protein sequence ID" value="MPC57843.1"/>
    <property type="molecule type" value="Genomic_DNA"/>
</dbReference>
<name>A0A5B7GK46_PORTR</name>
<keyword evidence="3" id="KW-1185">Reference proteome</keyword>
<comment type="caution">
    <text evidence="2">The sequence shown here is derived from an EMBL/GenBank/DDBJ whole genome shotgun (WGS) entry which is preliminary data.</text>
</comment>
<dbReference type="Proteomes" id="UP000324222">
    <property type="component" value="Unassembled WGS sequence"/>
</dbReference>
<proteinExistence type="predicted"/>
<protein>
    <submittedName>
        <fullName evidence="2">Uncharacterized protein</fullName>
    </submittedName>
</protein>
<organism evidence="2 3">
    <name type="scientific">Portunus trituberculatus</name>
    <name type="common">Swimming crab</name>
    <name type="synonym">Neptunus trituberculatus</name>
    <dbReference type="NCBI Taxonomy" id="210409"/>
    <lineage>
        <taxon>Eukaryota</taxon>
        <taxon>Metazoa</taxon>
        <taxon>Ecdysozoa</taxon>
        <taxon>Arthropoda</taxon>
        <taxon>Crustacea</taxon>
        <taxon>Multicrustacea</taxon>
        <taxon>Malacostraca</taxon>
        <taxon>Eumalacostraca</taxon>
        <taxon>Eucarida</taxon>
        <taxon>Decapoda</taxon>
        <taxon>Pleocyemata</taxon>
        <taxon>Brachyura</taxon>
        <taxon>Eubrachyura</taxon>
        <taxon>Portunoidea</taxon>
        <taxon>Portunidae</taxon>
        <taxon>Portuninae</taxon>
        <taxon>Portunus</taxon>
    </lineage>
</organism>
<reference evidence="2 3" key="1">
    <citation type="submission" date="2019-05" db="EMBL/GenBank/DDBJ databases">
        <title>Another draft genome of Portunus trituberculatus and its Hox gene families provides insights of decapod evolution.</title>
        <authorList>
            <person name="Jeong J.-H."/>
            <person name="Song I."/>
            <person name="Kim S."/>
            <person name="Choi T."/>
            <person name="Kim D."/>
            <person name="Ryu S."/>
            <person name="Kim W."/>
        </authorList>
    </citation>
    <scope>NUCLEOTIDE SEQUENCE [LARGE SCALE GENOMIC DNA]</scope>
    <source>
        <tissue evidence="2">Muscle</tissue>
    </source>
</reference>
<dbReference type="AlphaFoldDB" id="A0A5B7GK46"/>
<evidence type="ECO:0000256" key="1">
    <source>
        <dbReference type="SAM" id="MobiDB-lite"/>
    </source>
</evidence>
<evidence type="ECO:0000313" key="3">
    <source>
        <dbReference type="Proteomes" id="UP000324222"/>
    </source>
</evidence>
<gene>
    <name evidence="2" type="ORF">E2C01_051831</name>
</gene>
<sequence>MQQSGVGTRQYSVPPRRHSTGGDERKNTSARPVSYKYLDSLRGWLSPGFGSWACVYHRMWNTHRVV</sequence>
<evidence type="ECO:0000313" key="2">
    <source>
        <dbReference type="EMBL" id="MPC57843.1"/>
    </source>
</evidence>
<feature type="compositionally biased region" description="Polar residues" evidence="1">
    <location>
        <begin position="1"/>
        <end position="11"/>
    </location>
</feature>